<dbReference type="HOGENOM" id="CLU_070106_0_0_1"/>
<gene>
    <name evidence="2" type="ORF">CSUB01_08018</name>
</gene>
<evidence type="ECO:0000256" key="1">
    <source>
        <dbReference type="SAM" id="MobiDB-lite"/>
    </source>
</evidence>
<dbReference type="eggNOG" id="ENOG502RQ4S">
    <property type="taxonomic scope" value="Eukaryota"/>
</dbReference>
<dbReference type="AlphaFoldDB" id="A0A066WTL0"/>
<comment type="caution">
    <text evidence="2">The sequence shown here is derived from an EMBL/GenBank/DDBJ whole genome shotgun (WGS) entry which is preliminary data.</text>
</comment>
<sequence length="287" mass="31779">MNGASSEKKTRERRAKAKIRKSGSSAKRKVAQLGEDAGVFSAVVYFNPTYGRLEGAIHVPDGQSIPDMNRFLEHLWNSLQSTSQKRISQETQTLNDLHDKAAAETGSPDMDAEAEEKMDANADFYHSIAVNGNSADWVGNPKAGHDSTLPVAGDTHNETQHSRDMGIQYHQMPDSAVHDSVSGRDTSMNMFDVGGQDVFEGEEARNKAQTGRSEDVSDWEKVNTKNAEATTTTGEHAGSARNQALKVRRFLRRVSLRMRLATRQERLPLHHIAHQEVYRRVGRGVGI</sequence>
<dbReference type="OrthoDB" id="4847963at2759"/>
<reference evidence="3" key="1">
    <citation type="journal article" date="2014" name="Genome Announc.">
        <title>Draft genome sequence of Colletotrichum sublineola, a destructive pathogen of cultivated sorghum.</title>
        <authorList>
            <person name="Baroncelli R."/>
            <person name="Sanz-Martin J.M."/>
            <person name="Rech G.E."/>
            <person name="Sukno S.A."/>
            <person name="Thon M.R."/>
        </authorList>
    </citation>
    <scope>NUCLEOTIDE SEQUENCE [LARGE SCALE GENOMIC DNA]</scope>
    <source>
        <strain evidence="3">TX430BB</strain>
    </source>
</reference>
<evidence type="ECO:0000313" key="3">
    <source>
        <dbReference type="Proteomes" id="UP000027238"/>
    </source>
</evidence>
<feature type="region of interest" description="Disordered" evidence="1">
    <location>
        <begin position="1"/>
        <end position="28"/>
    </location>
</feature>
<organism evidence="2 3">
    <name type="scientific">Colletotrichum sublineola</name>
    <name type="common">Sorghum anthracnose fungus</name>
    <dbReference type="NCBI Taxonomy" id="1173701"/>
    <lineage>
        <taxon>Eukaryota</taxon>
        <taxon>Fungi</taxon>
        <taxon>Dikarya</taxon>
        <taxon>Ascomycota</taxon>
        <taxon>Pezizomycotina</taxon>
        <taxon>Sordariomycetes</taxon>
        <taxon>Hypocreomycetidae</taxon>
        <taxon>Glomerellales</taxon>
        <taxon>Glomerellaceae</taxon>
        <taxon>Colletotrichum</taxon>
        <taxon>Colletotrichum graminicola species complex</taxon>
    </lineage>
</organism>
<accession>A0A066WTL0</accession>
<name>A0A066WTL0_COLSU</name>
<feature type="compositionally biased region" description="Basic and acidic residues" evidence="1">
    <location>
        <begin position="1"/>
        <end position="10"/>
    </location>
</feature>
<keyword evidence="3" id="KW-1185">Reference proteome</keyword>
<protein>
    <submittedName>
        <fullName evidence="2">Uncharacterized protein</fullName>
    </submittedName>
</protein>
<proteinExistence type="predicted"/>
<dbReference type="Proteomes" id="UP000027238">
    <property type="component" value="Unassembled WGS sequence"/>
</dbReference>
<evidence type="ECO:0000313" key="2">
    <source>
        <dbReference type="EMBL" id="KDN60007.1"/>
    </source>
</evidence>
<feature type="compositionally biased region" description="Basic residues" evidence="1">
    <location>
        <begin position="11"/>
        <end position="28"/>
    </location>
</feature>
<dbReference type="EMBL" id="JMSE01001560">
    <property type="protein sequence ID" value="KDN60007.1"/>
    <property type="molecule type" value="Genomic_DNA"/>
</dbReference>